<evidence type="ECO:0000256" key="6">
    <source>
        <dbReference type="RuleBase" id="RU361161"/>
    </source>
</evidence>
<dbReference type="InterPro" id="IPR006311">
    <property type="entry name" value="TAT_signal"/>
</dbReference>
<comment type="caution">
    <text evidence="10">The sequence shown here is derived from an EMBL/GenBank/DDBJ whole genome shotgun (WGS) entry which is preliminary data.</text>
</comment>
<comment type="catalytic activity">
    <reaction evidence="1">
        <text>Hydrolysis of terminal non-reducing N-acetyl-D-hexosamine residues in N-acetyl-beta-D-hexosaminides.</text>
        <dbReference type="EC" id="3.2.1.52"/>
    </reaction>
</comment>
<dbReference type="EMBL" id="JAAKZV010000117">
    <property type="protein sequence ID" value="NGN66943.1"/>
    <property type="molecule type" value="Genomic_DNA"/>
</dbReference>
<keyword evidence="7" id="KW-0732">Signal</keyword>
<dbReference type="Gene3D" id="3.20.20.300">
    <property type="entry name" value="Glycoside hydrolase, family 3, N-terminal domain"/>
    <property type="match status" value="1"/>
</dbReference>
<dbReference type="PANTHER" id="PTHR30480">
    <property type="entry name" value="BETA-HEXOSAMINIDASE-RELATED"/>
    <property type="match status" value="1"/>
</dbReference>
<dbReference type="Proteomes" id="UP000481583">
    <property type="component" value="Unassembled WGS sequence"/>
</dbReference>
<feature type="signal peptide" evidence="7">
    <location>
        <begin position="1"/>
        <end position="17"/>
    </location>
</feature>
<dbReference type="SUPFAM" id="SSF51445">
    <property type="entry name" value="(Trans)glycosidases"/>
    <property type="match status" value="1"/>
</dbReference>
<dbReference type="InterPro" id="IPR019800">
    <property type="entry name" value="Glyco_hydro_3_AS"/>
</dbReference>
<keyword evidence="4 6" id="KW-0378">Hydrolase</keyword>
<organism evidence="10 11">
    <name type="scientific">Streptomyces coryli</name>
    <dbReference type="NCBI Taxonomy" id="1128680"/>
    <lineage>
        <taxon>Bacteria</taxon>
        <taxon>Bacillati</taxon>
        <taxon>Actinomycetota</taxon>
        <taxon>Actinomycetes</taxon>
        <taxon>Kitasatosporales</taxon>
        <taxon>Streptomycetaceae</taxon>
        <taxon>Streptomyces</taxon>
    </lineage>
</organism>
<evidence type="ECO:0000259" key="8">
    <source>
        <dbReference type="Pfam" id="PF00933"/>
    </source>
</evidence>
<dbReference type="Pfam" id="PF00933">
    <property type="entry name" value="Glyco_hydro_3"/>
    <property type="match status" value="1"/>
</dbReference>
<dbReference type="PROSITE" id="PS51318">
    <property type="entry name" value="TAT"/>
    <property type="match status" value="1"/>
</dbReference>
<evidence type="ECO:0000313" key="11">
    <source>
        <dbReference type="Proteomes" id="UP000481583"/>
    </source>
</evidence>
<dbReference type="AlphaFoldDB" id="A0A6G4U4C7"/>
<proteinExistence type="inferred from homology"/>
<feature type="chain" id="PRO_5038422418" description="beta-N-acetylhexosaminidase" evidence="7">
    <location>
        <begin position="18"/>
        <end position="594"/>
    </location>
</feature>
<feature type="domain" description="Glycoside hydrolase family 3 N-terminal" evidence="8">
    <location>
        <begin position="43"/>
        <end position="383"/>
    </location>
</feature>
<evidence type="ECO:0000256" key="2">
    <source>
        <dbReference type="ARBA" id="ARBA00005336"/>
    </source>
</evidence>
<dbReference type="PANTHER" id="PTHR30480:SF13">
    <property type="entry name" value="BETA-HEXOSAMINIDASE"/>
    <property type="match status" value="1"/>
</dbReference>
<dbReference type="GO" id="GO:0009254">
    <property type="term" value="P:peptidoglycan turnover"/>
    <property type="evidence" value="ECO:0007669"/>
    <property type="project" value="TreeGrafter"/>
</dbReference>
<protein>
    <recommendedName>
        <fullName evidence="3">beta-N-acetylhexosaminidase</fullName>
        <ecNumber evidence="3">3.2.1.52</ecNumber>
    </recommendedName>
</protein>
<dbReference type="PROSITE" id="PS00775">
    <property type="entry name" value="GLYCOSYL_HYDROL_F3"/>
    <property type="match status" value="1"/>
</dbReference>
<keyword evidence="11" id="KW-1185">Reference proteome</keyword>
<dbReference type="GO" id="GO:0005975">
    <property type="term" value="P:carbohydrate metabolic process"/>
    <property type="evidence" value="ECO:0007669"/>
    <property type="project" value="InterPro"/>
</dbReference>
<evidence type="ECO:0000313" key="10">
    <source>
        <dbReference type="EMBL" id="NGN66943.1"/>
    </source>
</evidence>
<dbReference type="Pfam" id="PF01915">
    <property type="entry name" value="Glyco_hydro_3_C"/>
    <property type="match status" value="1"/>
</dbReference>
<dbReference type="InterPro" id="IPR036881">
    <property type="entry name" value="Glyco_hydro_3_C_sf"/>
</dbReference>
<dbReference type="InterPro" id="IPR050226">
    <property type="entry name" value="NagZ_Beta-hexosaminidase"/>
</dbReference>
<dbReference type="InterPro" id="IPR002772">
    <property type="entry name" value="Glyco_hydro_3_C"/>
</dbReference>
<accession>A0A6G4U4C7</accession>
<name>A0A6G4U4C7_9ACTN</name>
<dbReference type="GO" id="GO:0004563">
    <property type="term" value="F:beta-N-acetylhexosaminidase activity"/>
    <property type="evidence" value="ECO:0007669"/>
    <property type="project" value="UniProtKB-EC"/>
</dbReference>
<evidence type="ECO:0000256" key="1">
    <source>
        <dbReference type="ARBA" id="ARBA00001231"/>
    </source>
</evidence>
<keyword evidence="5 6" id="KW-0326">Glycosidase</keyword>
<dbReference type="InterPro" id="IPR036962">
    <property type="entry name" value="Glyco_hydro_3_N_sf"/>
</dbReference>
<evidence type="ECO:0000256" key="7">
    <source>
        <dbReference type="SAM" id="SignalP"/>
    </source>
</evidence>
<feature type="domain" description="Glycoside hydrolase family 3 C-terminal" evidence="9">
    <location>
        <begin position="423"/>
        <end position="594"/>
    </location>
</feature>
<evidence type="ECO:0000256" key="5">
    <source>
        <dbReference type="ARBA" id="ARBA00023295"/>
    </source>
</evidence>
<dbReference type="Gene3D" id="3.40.50.1700">
    <property type="entry name" value="Glycoside hydrolase family 3 C-terminal domain"/>
    <property type="match status" value="1"/>
</dbReference>
<dbReference type="SUPFAM" id="SSF52279">
    <property type="entry name" value="Beta-D-glucan exohydrolase, C-terminal domain"/>
    <property type="match status" value="1"/>
</dbReference>
<sequence>MPSRRHVLAGFAGAALAAGAVGLPTAAADSYLTRAKALARRMTLEQKIGQLFVVEVGGTAAGAVDATAQAFNQRLYGVNTPAEVIAKYQPGGVILFATRGVNMTGVRQIAGLTNGLQQAALGTPAAAPLIISTDQEGGARVSRMPAPATQLPGNMALGSGRSVANVYRSAEITARELAAVGINQNYGPCADVNLNPDNTAIGVRSFSDEAKLAAPMAAAAVLGHSRGGTASAAKHFPGHGDTAVDSHFGLPEIKHTRAELDAIDLPPFRAAIAAGLETIMTAHIVVKSLDDSGAPATMSHKILTGLLRDELGFKGLIVTDALDMQGAAGEFPPDVAPVRAFQAGADMLVLATKMDIAVASVTAAVGAGDISTDRLDASVVRILAHKLRQGLYDDPYVSPNRAERVVGNSTHVSAAAAITRPTVTLVKNTGGLLPLAKQQRKVLVTGWGVATTTTIAQSLTARGQTVTTLETGSVPAQAKIDEAVAAAAQADLVVLSSHALANAADKGQAQAVLAQALLGTGKPVVVLGVGVPYDIRRFPSAPAYVTTCNYGATSVQTAVAVLFGEVSPTGKLPVTVRSLDGSEVLYPYGHGLSY</sequence>
<comment type="similarity">
    <text evidence="2 6">Belongs to the glycosyl hydrolase 3 family.</text>
</comment>
<evidence type="ECO:0000256" key="4">
    <source>
        <dbReference type="ARBA" id="ARBA00022801"/>
    </source>
</evidence>
<dbReference type="InterPro" id="IPR017853">
    <property type="entry name" value="GH"/>
</dbReference>
<dbReference type="RefSeq" id="WP_165240245.1">
    <property type="nucleotide sequence ID" value="NZ_JAAKZV010000117.1"/>
</dbReference>
<gene>
    <name evidence="10" type="ORF">G5C51_23930</name>
</gene>
<dbReference type="EC" id="3.2.1.52" evidence="3"/>
<evidence type="ECO:0000259" key="9">
    <source>
        <dbReference type="Pfam" id="PF01915"/>
    </source>
</evidence>
<evidence type="ECO:0000256" key="3">
    <source>
        <dbReference type="ARBA" id="ARBA00012663"/>
    </source>
</evidence>
<reference evidence="10 11" key="1">
    <citation type="submission" date="2020-02" db="EMBL/GenBank/DDBJ databases">
        <title>Whole-genome analyses of novel actinobacteria.</title>
        <authorList>
            <person name="Sahin N."/>
        </authorList>
    </citation>
    <scope>NUCLEOTIDE SEQUENCE [LARGE SCALE GENOMIC DNA]</scope>
    <source>
        <strain evidence="10 11">A7024</strain>
    </source>
</reference>
<dbReference type="InterPro" id="IPR001764">
    <property type="entry name" value="Glyco_hydro_3_N"/>
</dbReference>